<sequence length="121" mass="12948">MSESVDALLDRLDEQVETALRTLFPAAEAGVAPKDAQQRAQDFASQVAAVHARLAEIKATVGELPATPDTPAAALEKEVADLRTDIQAKDAALAKYRQILGGHIERLRAIDAENRACIDGM</sequence>
<evidence type="ECO:0000313" key="2">
    <source>
        <dbReference type="Proteomes" id="UP001140087"/>
    </source>
</evidence>
<reference evidence="1" key="1">
    <citation type="submission" date="2022-07" db="EMBL/GenBank/DDBJ databases">
        <title>Phylogenomic reconstructions and comparative analyses of Kickxellomycotina fungi.</title>
        <authorList>
            <person name="Reynolds N.K."/>
            <person name="Stajich J.E."/>
            <person name="Barry K."/>
            <person name="Grigoriev I.V."/>
            <person name="Crous P."/>
            <person name="Smith M.E."/>
        </authorList>
    </citation>
    <scope>NUCLEOTIDE SEQUENCE</scope>
    <source>
        <strain evidence="1">BCRC 34780</strain>
    </source>
</reference>
<comment type="caution">
    <text evidence="1">The sequence shown here is derived from an EMBL/GenBank/DDBJ whole genome shotgun (WGS) entry which is preliminary data.</text>
</comment>
<dbReference type="EMBL" id="JANBUN010000871">
    <property type="protein sequence ID" value="KAJ2800875.1"/>
    <property type="molecule type" value="Genomic_DNA"/>
</dbReference>
<proteinExistence type="predicted"/>
<gene>
    <name evidence="1" type="ORF">H4R21_003006</name>
</gene>
<name>A0ACC1L4Q2_9FUNG</name>
<keyword evidence="2" id="KW-1185">Reference proteome</keyword>
<organism evidence="1 2">
    <name type="scientific">Coemansia helicoidea</name>
    <dbReference type="NCBI Taxonomy" id="1286919"/>
    <lineage>
        <taxon>Eukaryota</taxon>
        <taxon>Fungi</taxon>
        <taxon>Fungi incertae sedis</taxon>
        <taxon>Zoopagomycota</taxon>
        <taxon>Kickxellomycotina</taxon>
        <taxon>Kickxellomycetes</taxon>
        <taxon>Kickxellales</taxon>
        <taxon>Kickxellaceae</taxon>
        <taxon>Coemansia</taxon>
    </lineage>
</organism>
<dbReference type="Proteomes" id="UP001140087">
    <property type="component" value="Unassembled WGS sequence"/>
</dbReference>
<protein>
    <submittedName>
        <fullName evidence="1">Uncharacterized protein</fullName>
    </submittedName>
</protein>
<evidence type="ECO:0000313" key="1">
    <source>
        <dbReference type="EMBL" id="KAJ2800875.1"/>
    </source>
</evidence>
<accession>A0ACC1L4Q2</accession>